<protein>
    <recommendedName>
        <fullName evidence="3">F-box domain-containing protein</fullName>
    </recommendedName>
</protein>
<gene>
    <name evidence="1" type="ORF">EDS130_LOCUS38271</name>
</gene>
<dbReference type="Proteomes" id="UP000663852">
    <property type="component" value="Unassembled WGS sequence"/>
</dbReference>
<evidence type="ECO:0000313" key="2">
    <source>
        <dbReference type="Proteomes" id="UP000663852"/>
    </source>
</evidence>
<accession>A0A815N1B6</accession>
<sequence length="364" mass="42981">MSLELFANELLLEIFGYLPSVHVLQAFYRLNTRFDQLIHVHFQTSRFDFRAATIRDFYNVCPTYFPYIKDHLVSLGLSDDDETPNQIELFRSDGWTLDRFPHLRSLSFDHLRSNDNQTAYAQRTHDLRTAIDKRRQEYALAEVQRSLYQQKRADELGVKQENSLNEVLVEKNLERGNVLIEYQRELSILFADYLYSNGFSLRFLFVLQMRTRNTLQSLGISRRTILLKNLIQANLLRKELKGELSMLYQANVSGIQFDQLFIHHVSDCPDIQHADMRHASFRVMSFSHSPSFAFSNLDYSDWSFSKLDNFDFDLTITLNNVRFTGSQLESVSFEAIPMNKVSFRPWEVYQKHICFLFNHGWKYK</sequence>
<dbReference type="Gene3D" id="2.160.20.80">
    <property type="entry name" value="E3 ubiquitin-protein ligase SopA"/>
    <property type="match status" value="1"/>
</dbReference>
<comment type="caution">
    <text evidence="1">The sequence shown here is derived from an EMBL/GenBank/DDBJ whole genome shotgun (WGS) entry which is preliminary data.</text>
</comment>
<name>A0A815N1B6_ADIRI</name>
<proteinExistence type="predicted"/>
<dbReference type="AlphaFoldDB" id="A0A815N1B6"/>
<dbReference type="SUPFAM" id="SSF141571">
    <property type="entry name" value="Pentapeptide repeat-like"/>
    <property type="match status" value="1"/>
</dbReference>
<reference evidence="1" key="1">
    <citation type="submission" date="2021-02" db="EMBL/GenBank/DDBJ databases">
        <authorList>
            <person name="Nowell W R."/>
        </authorList>
    </citation>
    <scope>NUCLEOTIDE SEQUENCE</scope>
</reference>
<evidence type="ECO:0008006" key="3">
    <source>
        <dbReference type="Google" id="ProtNLM"/>
    </source>
</evidence>
<evidence type="ECO:0000313" key="1">
    <source>
        <dbReference type="EMBL" id="CAF1432019.1"/>
    </source>
</evidence>
<organism evidence="1 2">
    <name type="scientific">Adineta ricciae</name>
    <name type="common">Rotifer</name>
    <dbReference type="NCBI Taxonomy" id="249248"/>
    <lineage>
        <taxon>Eukaryota</taxon>
        <taxon>Metazoa</taxon>
        <taxon>Spiralia</taxon>
        <taxon>Gnathifera</taxon>
        <taxon>Rotifera</taxon>
        <taxon>Eurotatoria</taxon>
        <taxon>Bdelloidea</taxon>
        <taxon>Adinetida</taxon>
        <taxon>Adinetidae</taxon>
        <taxon>Adineta</taxon>
    </lineage>
</organism>
<dbReference type="EMBL" id="CAJNOJ010000395">
    <property type="protein sequence ID" value="CAF1432019.1"/>
    <property type="molecule type" value="Genomic_DNA"/>
</dbReference>